<gene>
    <name evidence="3" type="ORF">PHPALM_2704</name>
</gene>
<evidence type="ECO:0000313" key="3">
    <source>
        <dbReference type="EMBL" id="POM79584.1"/>
    </source>
</evidence>
<feature type="non-terminal residue" evidence="3">
    <location>
        <position position="336"/>
    </location>
</feature>
<feature type="region of interest" description="Disordered" evidence="2">
    <location>
        <begin position="137"/>
        <end position="166"/>
    </location>
</feature>
<feature type="compositionally biased region" description="Low complexity" evidence="2">
    <location>
        <begin position="153"/>
        <end position="163"/>
    </location>
</feature>
<dbReference type="OrthoDB" id="10258312at2759"/>
<protein>
    <submittedName>
        <fullName evidence="3">Uncharacterized protein</fullName>
    </submittedName>
</protein>
<dbReference type="PANTHER" id="PTHR31935">
    <property type="entry name" value="COILED-COIL DOMAIN-CONTAINING PROTEIN 13"/>
    <property type="match status" value="1"/>
</dbReference>
<dbReference type="PANTHER" id="PTHR31935:SF1">
    <property type="entry name" value="COILED-COIL DOMAIN-CONTAINING PROTEIN 13"/>
    <property type="match status" value="1"/>
</dbReference>
<keyword evidence="4" id="KW-1185">Reference proteome</keyword>
<evidence type="ECO:0000256" key="2">
    <source>
        <dbReference type="SAM" id="MobiDB-lite"/>
    </source>
</evidence>
<dbReference type="AlphaFoldDB" id="A0A2P4YP65"/>
<organism evidence="3 4">
    <name type="scientific">Phytophthora palmivora</name>
    <dbReference type="NCBI Taxonomy" id="4796"/>
    <lineage>
        <taxon>Eukaryota</taxon>
        <taxon>Sar</taxon>
        <taxon>Stramenopiles</taxon>
        <taxon>Oomycota</taxon>
        <taxon>Peronosporomycetes</taxon>
        <taxon>Peronosporales</taxon>
        <taxon>Peronosporaceae</taxon>
        <taxon>Phytophthora</taxon>
    </lineage>
</organism>
<proteinExistence type="predicted"/>
<keyword evidence="1" id="KW-0175">Coiled coil</keyword>
<sequence>MSVLSFTMKTFKTVFELQELTNTNATLTSEARDLRQQVKAYVFDNNRVISFGVLWSDAEQETLLEKDNIEHDVRDLKIVHQAKTLRALKRSLQREKQLAADAIKRCTALETVKKQLEEEVDTLNLKLQRFQVRAAAEKSSTVGASGHPERPESLSPSSSDSGSDNGALKKLCEELKSKNFSLQQELKKTQRALVREVGDDIPLEEIVGNTDNTISGSSRRGRAQHIIMLKAKIKKLRAQLAAVKPRTAQAEKLGNTSTVLDVDQRAQQDMSGQHMHRQKLLDQLTSQRDELQERVHRLTRKYDALKARAQILDREKQEMRNKFQVLVDKSRTDDAL</sequence>
<reference evidence="3 4" key="1">
    <citation type="journal article" date="2017" name="Genome Biol. Evol.">
        <title>Phytophthora megakarya and P. palmivora, closely related causal agents of cacao black pod rot, underwent increases in genome sizes and gene numbers by different mechanisms.</title>
        <authorList>
            <person name="Ali S.S."/>
            <person name="Shao J."/>
            <person name="Lary D.J."/>
            <person name="Kronmiller B."/>
            <person name="Shen D."/>
            <person name="Strem M.D."/>
            <person name="Amoako-Attah I."/>
            <person name="Akrofi A.Y."/>
            <person name="Begoude B.A."/>
            <person name="Ten Hoopen G.M."/>
            <person name="Coulibaly K."/>
            <person name="Kebe B.I."/>
            <person name="Melnick R.L."/>
            <person name="Guiltinan M.J."/>
            <person name="Tyler B.M."/>
            <person name="Meinhardt L.W."/>
            <person name="Bailey B.A."/>
        </authorList>
    </citation>
    <scope>NUCLEOTIDE SEQUENCE [LARGE SCALE GENOMIC DNA]</scope>
    <source>
        <strain evidence="4">sbr112.9</strain>
    </source>
</reference>
<evidence type="ECO:0000313" key="4">
    <source>
        <dbReference type="Proteomes" id="UP000237271"/>
    </source>
</evidence>
<dbReference type="InterPro" id="IPR038929">
    <property type="entry name" value="CCDC13"/>
</dbReference>
<feature type="coiled-coil region" evidence="1">
    <location>
        <begin position="281"/>
        <end position="322"/>
    </location>
</feature>
<comment type="caution">
    <text evidence="3">The sequence shown here is derived from an EMBL/GenBank/DDBJ whole genome shotgun (WGS) entry which is preliminary data.</text>
</comment>
<dbReference type="Proteomes" id="UP000237271">
    <property type="component" value="Unassembled WGS sequence"/>
</dbReference>
<evidence type="ECO:0000256" key="1">
    <source>
        <dbReference type="SAM" id="Coils"/>
    </source>
</evidence>
<feature type="coiled-coil region" evidence="1">
    <location>
        <begin position="85"/>
        <end position="133"/>
    </location>
</feature>
<dbReference type="EMBL" id="NCKW01001293">
    <property type="protein sequence ID" value="POM79584.1"/>
    <property type="molecule type" value="Genomic_DNA"/>
</dbReference>
<accession>A0A2P4YP65</accession>
<name>A0A2P4YP65_9STRA</name>